<dbReference type="AlphaFoldDB" id="A0A162UXA9"/>
<dbReference type="RefSeq" id="XP_018296632.1">
    <property type="nucleotide sequence ID" value="XM_018434856.1"/>
</dbReference>
<dbReference type="VEuPathDB" id="FungiDB:PHYBLDRAFT_163693"/>
<reference evidence="2" key="1">
    <citation type="submission" date="2015-06" db="EMBL/GenBank/DDBJ databases">
        <title>Expansion of signal transduction pathways in fungi by whole-genome duplication.</title>
        <authorList>
            <consortium name="DOE Joint Genome Institute"/>
            <person name="Corrochano L.M."/>
            <person name="Kuo A."/>
            <person name="Marcet-Houben M."/>
            <person name="Polaino S."/>
            <person name="Salamov A."/>
            <person name="Villalobos J.M."/>
            <person name="Alvarez M.I."/>
            <person name="Avalos J."/>
            <person name="Benito E.P."/>
            <person name="Benoit I."/>
            <person name="Burger G."/>
            <person name="Camino L.P."/>
            <person name="Canovas D."/>
            <person name="Cerda-Olmedo E."/>
            <person name="Cheng J.-F."/>
            <person name="Dominguez A."/>
            <person name="Elias M."/>
            <person name="Eslava A.P."/>
            <person name="Glaser F."/>
            <person name="Grimwood J."/>
            <person name="Gutierrez G."/>
            <person name="Heitman J."/>
            <person name="Henrissat B."/>
            <person name="Iturriaga E.A."/>
            <person name="Lang B.F."/>
            <person name="Lavin J.L."/>
            <person name="Lee S."/>
            <person name="Li W."/>
            <person name="Lindquist E."/>
            <person name="Lopez-Garcia S."/>
            <person name="Luque E.M."/>
            <person name="Marcos A.T."/>
            <person name="Martin J."/>
            <person name="McCluskey K."/>
            <person name="Medina H.R."/>
            <person name="Miralles-Duran A."/>
            <person name="Miyazaki A."/>
            <person name="Munoz-Torres E."/>
            <person name="Oguiza J.A."/>
            <person name="Ohm R."/>
            <person name="Olmedo M."/>
            <person name="Orejas M."/>
            <person name="Ortiz-Castellanos L."/>
            <person name="Pisabarro A.G."/>
            <person name="Rodriguez-Romero J."/>
            <person name="Ruiz-Herrera J."/>
            <person name="Ruiz-Vazquez R."/>
            <person name="Sanz C."/>
            <person name="Schackwitz W."/>
            <person name="Schmutz J."/>
            <person name="Shahriari M."/>
            <person name="Shelest E."/>
            <person name="Silva-Franco F."/>
            <person name="Soanes D."/>
            <person name="Syed K."/>
            <person name="Tagua V.G."/>
            <person name="Talbot N.J."/>
            <person name="Thon M."/>
            <person name="De vries R.P."/>
            <person name="Wiebenga A."/>
            <person name="Yadav J.S."/>
            <person name="Braun E.L."/>
            <person name="Baker S."/>
            <person name="Garre V."/>
            <person name="Horwitz B."/>
            <person name="Torres-Martinez S."/>
            <person name="Idnurm A."/>
            <person name="Herrera-Estrella A."/>
            <person name="Gabaldon T."/>
            <person name="Grigoriev I.V."/>
        </authorList>
    </citation>
    <scope>NUCLEOTIDE SEQUENCE [LARGE SCALE GENOMIC DNA]</scope>
    <source>
        <strain evidence="2">NRRL 1555(-)</strain>
    </source>
</reference>
<name>A0A162UXA9_PHYB8</name>
<protein>
    <submittedName>
        <fullName evidence="1">Uncharacterized protein</fullName>
    </submittedName>
</protein>
<dbReference type="InParanoid" id="A0A162UXA9"/>
<dbReference type="Proteomes" id="UP000077315">
    <property type="component" value="Unassembled WGS sequence"/>
</dbReference>
<proteinExistence type="predicted"/>
<evidence type="ECO:0000313" key="1">
    <source>
        <dbReference type="EMBL" id="OAD78592.1"/>
    </source>
</evidence>
<accession>A0A162UXA9</accession>
<dbReference type="GeneID" id="28995762"/>
<keyword evidence="2" id="KW-1185">Reference proteome</keyword>
<sequence>MSFSFLHQLIFPEFDSTNCLLDTQSIEVKIFKRWWIIYAIDVEWIYFMRRIHLKQVAISTRDVKDDVKTLAKLKKKTFMATPKLKAFGVDRLKVQKKGQEKEKFKVVLIIPSLSLSENVLLRVFLYLSLYGTSL</sequence>
<gene>
    <name evidence="1" type="ORF">PHYBLDRAFT_163693</name>
</gene>
<evidence type="ECO:0000313" key="2">
    <source>
        <dbReference type="Proteomes" id="UP000077315"/>
    </source>
</evidence>
<dbReference type="EMBL" id="KV440973">
    <property type="protein sequence ID" value="OAD78592.1"/>
    <property type="molecule type" value="Genomic_DNA"/>
</dbReference>
<organism evidence="1 2">
    <name type="scientific">Phycomyces blakesleeanus (strain ATCC 8743b / DSM 1359 / FGSC 10004 / NBRC 33097 / NRRL 1555)</name>
    <dbReference type="NCBI Taxonomy" id="763407"/>
    <lineage>
        <taxon>Eukaryota</taxon>
        <taxon>Fungi</taxon>
        <taxon>Fungi incertae sedis</taxon>
        <taxon>Mucoromycota</taxon>
        <taxon>Mucoromycotina</taxon>
        <taxon>Mucoromycetes</taxon>
        <taxon>Mucorales</taxon>
        <taxon>Phycomycetaceae</taxon>
        <taxon>Phycomyces</taxon>
    </lineage>
</organism>